<comment type="caution">
    <text evidence="1">The sequence shown here is derived from an EMBL/GenBank/DDBJ whole genome shotgun (WGS) entry which is preliminary data.</text>
</comment>
<evidence type="ECO:0000313" key="2">
    <source>
        <dbReference type="Proteomes" id="UP000295030"/>
    </source>
</evidence>
<reference evidence="1 2" key="1">
    <citation type="submission" date="2019-03" db="EMBL/GenBank/DDBJ databases">
        <title>Genomic Encyclopedia of Type Strains, Phase IV (KMG-IV): sequencing the most valuable type-strain genomes for metagenomic binning, comparative biology and taxonomic classification.</title>
        <authorList>
            <person name="Goeker M."/>
        </authorList>
    </citation>
    <scope>NUCLEOTIDE SEQUENCE [LARGE SCALE GENOMIC DNA]</scope>
    <source>
        <strain evidence="1 2">DSM 101</strain>
    </source>
</reference>
<proteinExistence type="predicted"/>
<accession>A0A4R1I0G3</accession>
<dbReference type="AlphaFoldDB" id="A0A4R1I0G3"/>
<sequence length="48" mass="4944">MTANPSRPITIVLLGFLAFCLAAIDIQHFGLLRATLGALATSAFGATP</sequence>
<protein>
    <submittedName>
        <fullName evidence="1">Uncharacterized protein</fullName>
    </submittedName>
</protein>
<evidence type="ECO:0000313" key="1">
    <source>
        <dbReference type="EMBL" id="TCK28178.1"/>
    </source>
</evidence>
<organism evidence="1 2">
    <name type="scientific">Ancylobacter aquaticus</name>
    <dbReference type="NCBI Taxonomy" id="100"/>
    <lineage>
        <taxon>Bacteria</taxon>
        <taxon>Pseudomonadati</taxon>
        <taxon>Pseudomonadota</taxon>
        <taxon>Alphaproteobacteria</taxon>
        <taxon>Hyphomicrobiales</taxon>
        <taxon>Xanthobacteraceae</taxon>
        <taxon>Ancylobacter</taxon>
    </lineage>
</organism>
<keyword evidence="2" id="KW-1185">Reference proteome</keyword>
<name>A0A4R1I0G3_ANCAQ</name>
<dbReference type="Proteomes" id="UP000295030">
    <property type="component" value="Unassembled WGS sequence"/>
</dbReference>
<dbReference type="RefSeq" id="WP_165901596.1">
    <property type="nucleotide sequence ID" value="NZ_SMFY01000002.1"/>
</dbReference>
<dbReference type="EMBL" id="SMFY01000002">
    <property type="protein sequence ID" value="TCK28178.1"/>
    <property type="molecule type" value="Genomic_DNA"/>
</dbReference>
<gene>
    <name evidence="1" type="ORF">EV667_2176</name>
</gene>